<dbReference type="GO" id="GO:0016020">
    <property type="term" value="C:membrane"/>
    <property type="evidence" value="ECO:0007669"/>
    <property type="project" value="UniProtKB-SubCell"/>
</dbReference>
<sequence length="401" mass="46796">MYNLAEELKNKNKLYDLFFMLLIFSLFFSFFLPNLFALILGVFVCILPKQQYIFKSNFFLFFVAATLVIILNSFYYNSMVDNYDNILKLVLVLSVMFLTSLTSNRKKIENAFIIITAIIVIISCLKIFLYSYDHEDFILSNGSIVSELLVLERPYFGLVVTLANFIFLKRAHQKTSAAYDYYLLYFLFTAFNLYISARLGFVLSVALLVIFFIKNITNRKRNKILFILVLGLLFSILLGLSNNLIERMRFTNDFSSSVKIMKDYEPRYVIWPCAVSIISSQDYSLVTGLKNYQYLENKLIDCYKKTIVNPDKKQFFLTKKFNTHNQFLDFLLVAGFIPFILLLAVFVTVFISKSNFEMKIVFLLFLAFFLVENVLYRQLGCYLFGIFAVLYTSSKEINEKA</sequence>
<dbReference type="InterPro" id="IPR051533">
    <property type="entry name" value="WaaL-like"/>
</dbReference>
<keyword evidence="8" id="KW-1185">Reference proteome</keyword>
<dbReference type="STRING" id="579105.SAMN04488096_103251"/>
<dbReference type="AlphaFoldDB" id="A0A1M6D1F5"/>
<dbReference type="Pfam" id="PF04932">
    <property type="entry name" value="Wzy_C"/>
    <property type="match status" value="1"/>
</dbReference>
<dbReference type="PANTHER" id="PTHR37422">
    <property type="entry name" value="TEICHURONIC ACID BIOSYNTHESIS PROTEIN TUAE"/>
    <property type="match status" value="1"/>
</dbReference>
<keyword evidence="7" id="KW-0436">Ligase</keyword>
<evidence type="ECO:0000313" key="8">
    <source>
        <dbReference type="Proteomes" id="UP000184225"/>
    </source>
</evidence>
<feature type="transmembrane region" description="Helical" evidence="5">
    <location>
        <begin position="144"/>
        <end position="167"/>
    </location>
</feature>
<comment type="subcellular location">
    <subcellularLocation>
        <location evidence="1">Membrane</location>
        <topology evidence="1">Multi-pass membrane protein</topology>
    </subcellularLocation>
</comment>
<feature type="domain" description="O-antigen ligase-related" evidence="6">
    <location>
        <begin position="186"/>
        <end position="343"/>
    </location>
</feature>
<feature type="transmembrane region" description="Helical" evidence="5">
    <location>
        <begin position="58"/>
        <end position="76"/>
    </location>
</feature>
<evidence type="ECO:0000313" key="7">
    <source>
        <dbReference type="EMBL" id="SHI66941.1"/>
    </source>
</evidence>
<evidence type="ECO:0000259" key="6">
    <source>
        <dbReference type="Pfam" id="PF04932"/>
    </source>
</evidence>
<dbReference type="GO" id="GO:0016874">
    <property type="term" value="F:ligase activity"/>
    <property type="evidence" value="ECO:0007669"/>
    <property type="project" value="UniProtKB-KW"/>
</dbReference>
<dbReference type="RefSeq" id="WP_073149225.1">
    <property type="nucleotide sequence ID" value="NZ_FQYY01000003.1"/>
</dbReference>
<gene>
    <name evidence="7" type="ORF">SAMN04488096_103251</name>
</gene>
<reference evidence="7 8" key="1">
    <citation type="submission" date="2016-11" db="EMBL/GenBank/DDBJ databases">
        <authorList>
            <person name="Jaros S."/>
            <person name="Januszkiewicz K."/>
            <person name="Wedrychowicz H."/>
        </authorList>
    </citation>
    <scope>NUCLEOTIDE SEQUENCE [LARGE SCALE GENOMIC DNA]</scope>
    <source>
        <strain evidence="7 8">DSM 21425</strain>
    </source>
</reference>
<feature type="transmembrane region" description="Helical" evidence="5">
    <location>
        <begin position="82"/>
        <end position="99"/>
    </location>
</feature>
<dbReference type="InterPro" id="IPR007016">
    <property type="entry name" value="O-antigen_ligase-rel_domated"/>
</dbReference>
<accession>A0A1M6D1F5</accession>
<evidence type="ECO:0000256" key="4">
    <source>
        <dbReference type="ARBA" id="ARBA00023136"/>
    </source>
</evidence>
<feature type="transmembrane region" description="Helical" evidence="5">
    <location>
        <begin position="363"/>
        <end position="391"/>
    </location>
</feature>
<keyword evidence="4 5" id="KW-0472">Membrane</keyword>
<protein>
    <submittedName>
        <fullName evidence="7">O-Antigen ligase</fullName>
    </submittedName>
</protein>
<dbReference type="Proteomes" id="UP000184225">
    <property type="component" value="Unassembled WGS sequence"/>
</dbReference>
<organism evidence="7 8">
    <name type="scientific">Mesonia phycicola</name>
    <dbReference type="NCBI Taxonomy" id="579105"/>
    <lineage>
        <taxon>Bacteria</taxon>
        <taxon>Pseudomonadati</taxon>
        <taxon>Bacteroidota</taxon>
        <taxon>Flavobacteriia</taxon>
        <taxon>Flavobacteriales</taxon>
        <taxon>Flavobacteriaceae</taxon>
        <taxon>Mesonia</taxon>
    </lineage>
</organism>
<feature type="transmembrane region" description="Helical" evidence="5">
    <location>
        <begin position="179"/>
        <end position="195"/>
    </location>
</feature>
<dbReference type="PANTHER" id="PTHR37422:SF13">
    <property type="entry name" value="LIPOPOLYSACCHARIDE BIOSYNTHESIS PROTEIN PA4999-RELATED"/>
    <property type="match status" value="1"/>
</dbReference>
<dbReference type="EMBL" id="FQYY01000003">
    <property type="protein sequence ID" value="SHI66941.1"/>
    <property type="molecule type" value="Genomic_DNA"/>
</dbReference>
<feature type="transmembrane region" description="Helical" evidence="5">
    <location>
        <begin position="330"/>
        <end position="351"/>
    </location>
</feature>
<dbReference type="OrthoDB" id="1424618at2"/>
<evidence type="ECO:0000256" key="3">
    <source>
        <dbReference type="ARBA" id="ARBA00022989"/>
    </source>
</evidence>
<evidence type="ECO:0000256" key="1">
    <source>
        <dbReference type="ARBA" id="ARBA00004141"/>
    </source>
</evidence>
<feature type="transmembrane region" description="Helical" evidence="5">
    <location>
        <begin position="111"/>
        <end position="132"/>
    </location>
</feature>
<feature type="transmembrane region" description="Helical" evidence="5">
    <location>
        <begin position="224"/>
        <end position="245"/>
    </location>
</feature>
<name>A0A1M6D1F5_9FLAO</name>
<feature type="transmembrane region" description="Helical" evidence="5">
    <location>
        <begin position="17"/>
        <end position="46"/>
    </location>
</feature>
<keyword evidence="3 5" id="KW-1133">Transmembrane helix</keyword>
<proteinExistence type="predicted"/>
<evidence type="ECO:0000256" key="2">
    <source>
        <dbReference type="ARBA" id="ARBA00022692"/>
    </source>
</evidence>
<evidence type="ECO:0000256" key="5">
    <source>
        <dbReference type="SAM" id="Phobius"/>
    </source>
</evidence>
<keyword evidence="2 5" id="KW-0812">Transmembrane</keyword>